<dbReference type="RefSeq" id="WP_118370262.1">
    <property type="nucleotide sequence ID" value="NZ_QROY01000002.1"/>
</dbReference>
<proteinExistence type="predicted"/>
<dbReference type="EMBL" id="QROY01000002">
    <property type="protein sequence ID" value="RHL71063.1"/>
    <property type="molecule type" value="Genomic_DNA"/>
</dbReference>
<accession>A0A415ME08</accession>
<comment type="caution">
    <text evidence="1">The sequence shown here is derived from an EMBL/GenBank/DDBJ whole genome shotgun (WGS) entry which is preliminary data.</text>
</comment>
<organism evidence="1 2">
    <name type="scientific">Lachnospira eligens</name>
    <dbReference type="NCBI Taxonomy" id="39485"/>
    <lineage>
        <taxon>Bacteria</taxon>
        <taxon>Bacillati</taxon>
        <taxon>Bacillota</taxon>
        <taxon>Clostridia</taxon>
        <taxon>Lachnospirales</taxon>
        <taxon>Lachnospiraceae</taxon>
        <taxon>Lachnospira</taxon>
    </lineage>
</organism>
<sequence>MSSWTYINGTVTVRPMGRTQPEKRYILETVLNHLPRATGSEGDMDVYIIQKNGHNGSCSCDEFGEVTNNLVDRYGNKSRNRGWLQTQDEYIIVVNAALRDREFEETYREFMKWFVRLCKRVGCEDILVEIKGYDKSTIIKDRNIQRKKYSWKSVFDDLFEDPSWCNNNKNGYKEPNWCEFMMWDRAKDSNYPMTLAYKYFNGEENDKEVERRMNYR</sequence>
<name>A0A415ME08_9FIRM</name>
<evidence type="ECO:0000313" key="1">
    <source>
        <dbReference type="EMBL" id="RHL71063.1"/>
    </source>
</evidence>
<protein>
    <submittedName>
        <fullName evidence="1">Uncharacterized protein</fullName>
    </submittedName>
</protein>
<gene>
    <name evidence="1" type="ORF">DW007_02650</name>
</gene>
<dbReference type="AlphaFoldDB" id="A0A415ME08"/>
<evidence type="ECO:0000313" key="2">
    <source>
        <dbReference type="Proteomes" id="UP000285201"/>
    </source>
</evidence>
<reference evidence="1 2" key="1">
    <citation type="submission" date="2018-08" db="EMBL/GenBank/DDBJ databases">
        <title>A genome reference for cultivated species of the human gut microbiota.</title>
        <authorList>
            <person name="Zou Y."/>
            <person name="Xue W."/>
            <person name="Luo G."/>
        </authorList>
    </citation>
    <scope>NUCLEOTIDE SEQUENCE [LARGE SCALE GENOMIC DNA]</scope>
    <source>
        <strain evidence="1 2">AF36-7BH</strain>
    </source>
</reference>
<dbReference type="Proteomes" id="UP000285201">
    <property type="component" value="Unassembled WGS sequence"/>
</dbReference>